<accession>A0A8T8DXD3</accession>
<feature type="transmembrane region" description="Helical" evidence="1">
    <location>
        <begin position="165"/>
        <end position="188"/>
    </location>
</feature>
<dbReference type="RefSeq" id="WP_204746820.1">
    <property type="nucleotide sequence ID" value="NZ_CP069188.1"/>
</dbReference>
<feature type="transmembrane region" description="Helical" evidence="1">
    <location>
        <begin position="137"/>
        <end position="159"/>
    </location>
</feature>
<organism evidence="2 3">
    <name type="scientific">Haloterrigena salifodinae</name>
    <dbReference type="NCBI Taxonomy" id="2675099"/>
    <lineage>
        <taxon>Archaea</taxon>
        <taxon>Methanobacteriati</taxon>
        <taxon>Methanobacteriota</taxon>
        <taxon>Stenosarchaea group</taxon>
        <taxon>Halobacteria</taxon>
        <taxon>Halobacteriales</taxon>
        <taxon>Natrialbaceae</taxon>
        <taxon>Haloterrigena</taxon>
    </lineage>
</organism>
<evidence type="ECO:0000313" key="3">
    <source>
        <dbReference type="Proteomes" id="UP000637819"/>
    </source>
</evidence>
<protein>
    <submittedName>
        <fullName evidence="2">Uncharacterized protein</fullName>
    </submittedName>
</protein>
<sequence length="267" mass="28770">MADGHDHPSNPPVSSRKRQSPLSVALSRLWDDPVLFVPFLLVGIVLTVVDWLHRRDPIPALERTGLGADGINVQIEFAGYPTGIGRTLRPLESLIGLEPIYLGWGLALYVLPLVAVTVAGAVTMARAMDRPVRFEAVTSLFGFVVALDLLQRLLGSIAVLQEMGLWGFVLLAIYFALFVRLFLVPGLLVAGRPLRPALRESGRFADGRGWSLFALILAIGLSAWLLSLPPVVGPVLSSALVAPVHAVVIAVDLEQSGALRQPTGWLD</sequence>
<keyword evidence="1" id="KW-0812">Transmembrane</keyword>
<evidence type="ECO:0000256" key="1">
    <source>
        <dbReference type="SAM" id="Phobius"/>
    </source>
</evidence>
<dbReference type="OrthoDB" id="163483at2157"/>
<evidence type="ECO:0000313" key="2">
    <source>
        <dbReference type="EMBL" id="QRV13890.1"/>
    </source>
</evidence>
<proteinExistence type="predicted"/>
<gene>
    <name evidence="2" type="ORF">JMJ58_13120</name>
</gene>
<feature type="transmembrane region" description="Helical" evidence="1">
    <location>
        <begin position="209"/>
        <end position="226"/>
    </location>
</feature>
<dbReference type="Proteomes" id="UP000637819">
    <property type="component" value="Chromosome"/>
</dbReference>
<dbReference type="AlphaFoldDB" id="A0A8T8DXD3"/>
<dbReference type="KEGG" id="hsal:JMJ58_13120"/>
<keyword evidence="1" id="KW-1133">Transmembrane helix</keyword>
<keyword evidence="3" id="KW-1185">Reference proteome</keyword>
<name>A0A8T8DXD3_9EURY</name>
<feature type="transmembrane region" description="Helical" evidence="1">
    <location>
        <begin position="34"/>
        <end position="53"/>
    </location>
</feature>
<dbReference type="GeneID" id="62876082"/>
<keyword evidence="1" id="KW-0472">Membrane</keyword>
<dbReference type="EMBL" id="CP069188">
    <property type="protein sequence ID" value="QRV13890.1"/>
    <property type="molecule type" value="Genomic_DNA"/>
</dbReference>
<reference evidence="2 3" key="1">
    <citation type="submission" date="2021-01" db="EMBL/GenBank/DDBJ databases">
        <title>Genome Sequence and Methylation Pattern of Haloterrigena salifodinae BOL5-1, An Extremely Halophilic Archaeon from a Bolivian Salt Mine.</title>
        <authorList>
            <person name="DasSarma P."/>
            <person name="Anton B.P."/>
            <person name="DasSarma S.L."/>
            <person name="von Ehrenheim H.A.L."/>
            <person name="Martinez F.L."/>
            <person name="Guzman D."/>
            <person name="Roberts R.J."/>
            <person name="DasSarma S."/>
        </authorList>
    </citation>
    <scope>NUCLEOTIDE SEQUENCE [LARGE SCALE GENOMIC DNA]</scope>
    <source>
        <strain evidence="2 3">BOL5-1</strain>
    </source>
</reference>
<feature type="transmembrane region" description="Helical" evidence="1">
    <location>
        <begin position="101"/>
        <end position="125"/>
    </location>
</feature>